<gene>
    <name evidence="1" type="ORF">MM415A08638_0001</name>
    <name evidence="2" type="ORF">MM415B04365_0003</name>
</gene>
<protein>
    <submittedName>
        <fullName evidence="1">Uncharacterized protein</fullName>
    </submittedName>
</protein>
<organism evidence="1">
    <name type="scientific">viral metagenome</name>
    <dbReference type="NCBI Taxonomy" id="1070528"/>
    <lineage>
        <taxon>unclassified sequences</taxon>
        <taxon>metagenomes</taxon>
        <taxon>organismal metagenomes</taxon>
    </lineage>
</organism>
<name>A0A6M3JE18_9ZZZZ</name>
<dbReference type="AlphaFoldDB" id="A0A6M3JE18"/>
<accession>A0A6M3JE18</accession>
<evidence type="ECO:0000313" key="2">
    <source>
        <dbReference type="EMBL" id="QJA93093.1"/>
    </source>
</evidence>
<proteinExistence type="predicted"/>
<sequence>MLRDKLANPKLREQIRQSMLNFASDYHNYQDIREDIMIKGVDSHPYHINQILDRIKSELDKLTEIDNPYPVTTRFRDERYIDEPLHIGFGVGSKEQLHHTKKQLLDLIGKSPSGVEE</sequence>
<dbReference type="EMBL" id="MT143122">
    <property type="protein sequence ID" value="QJA93093.1"/>
    <property type="molecule type" value="Genomic_DNA"/>
</dbReference>
<evidence type="ECO:0000313" key="1">
    <source>
        <dbReference type="EMBL" id="QJA68086.1"/>
    </source>
</evidence>
<reference evidence="1" key="1">
    <citation type="submission" date="2020-03" db="EMBL/GenBank/DDBJ databases">
        <title>The deep terrestrial virosphere.</title>
        <authorList>
            <person name="Holmfeldt K."/>
            <person name="Nilsson E."/>
            <person name="Simone D."/>
            <person name="Lopez-Fernandez M."/>
            <person name="Wu X."/>
            <person name="de Brujin I."/>
            <person name="Lundin D."/>
            <person name="Andersson A."/>
            <person name="Bertilsson S."/>
            <person name="Dopson M."/>
        </authorList>
    </citation>
    <scope>NUCLEOTIDE SEQUENCE</scope>
    <source>
        <strain evidence="1">MM415A08638</strain>
        <strain evidence="2">MM415B04365</strain>
    </source>
</reference>
<dbReference type="EMBL" id="MT141585">
    <property type="protein sequence ID" value="QJA68086.1"/>
    <property type="molecule type" value="Genomic_DNA"/>
</dbReference>